<keyword evidence="2" id="KW-1185">Reference proteome</keyword>
<reference evidence="1 2" key="1">
    <citation type="submission" date="2018-11" db="EMBL/GenBank/DDBJ databases">
        <title>Genome sequencing of Paenibacillus sp. KCOM 3021 (= ChDC PVNT-B20).</title>
        <authorList>
            <person name="Kook J.-K."/>
            <person name="Park S.-N."/>
            <person name="Lim Y.K."/>
        </authorList>
    </citation>
    <scope>NUCLEOTIDE SEQUENCE [LARGE SCALE GENOMIC DNA]</scope>
    <source>
        <strain evidence="1 2">KCOM 3021</strain>
    </source>
</reference>
<evidence type="ECO:0000313" key="1">
    <source>
        <dbReference type="EMBL" id="RRJ65744.1"/>
    </source>
</evidence>
<dbReference type="PANTHER" id="PTHR35332:SF2">
    <property type="entry name" value="REGULATION OF ENOLASE PROTEIN 1"/>
    <property type="match status" value="1"/>
</dbReference>
<dbReference type="InterPro" id="IPR009784">
    <property type="entry name" value="DUF1349"/>
</dbReference>
<dbReference type="Gene3D" id="2.60.120.200">
    <property type="match status" value="1"/>
</dbReference>
<dbReference type="Proteomes" id="UP000267017">
    <property type="component" value="Unassembled WGS sequence"/>
</dbReference>
<gene>
    <name evidence="1" type="ORF">EHV15_24615</name>
</gene>
<name>A0A3P3U6G3_9BACL</name>
<comment type="caution">
    <text evidence="1">The sequence shown here is derived from an EMBL/GenBank/DDBJ whole genome shotgun (WGS) entry which is preliminary data.</text>
</comment>
<dbReference type="EMBL" id="RRCN01000001">
    <property type="protein sequence ID" value="RRJ65744.1"/>
    <property type="molecule type" value="Genomic_DNA"/>
</dbReference>
<accession>A0A3P3U6G3</accession>
<dbReference type="AlphaFoldDB" id="A0A3P3U6G3"/>
<dbReference type="Pfam" id="PF07081">
    <property type="entry name" value="DUF1349"/>
    <property type="match status" value="1"/>
</dbReference>
<dbReference type="SUPFAM" id="SSF49899">
    <property type="entry name" value="Concanavalin A-like lectins/glucanases"/>
    <property type="match status" value="1"/>
</dbReference>
<dbReference type="OrthoDB" id="9814707at2"/>
<dbReference type="PANTHER" id="PTHR35332">
    <property type="entry name" value="REGULATION OF ENOLASE PROTEIN 1"/>
    <property type="match status" value="1"/>
</dbReference>
<dbReference type="InterPro" id="IPR013320">
    <property type="entry name" value="ConA-like_dom_sf"/>
</dbReference>
<organism evidence="1 2">
    <name type="scientific">Paenibacillus oralis</name>
    <dbReference type="NCBI Taxonomy" id="2490856"/>
    <lineage>
        <taxon>Bacteria</taxon>
        <taxon>Bacillati</taxon>
        <taxon>Bacillota</taxon>
        <taxon>Bacilli</taxon>
        <taxon>Bacillales</taxon>
        <taxon>Paenibacillaceae</taxon>
        <taxon>Paenibacillus</taxon>
    </lineage>
</organism>
<evidence type="ECO:0000313" key="2">
    <source>
        <dbReference type="Proteomes" id="UP000267017"/>
    </source>
</evidence>
<proteinExistence type="predicted"/>
<sequence length="230" mass="26149">MFAGEQGILKANENWYSKALSTFQRGDFEVNNNILNWEKGKWLNPPLSVKQEGSRLKVVPEKGKDFWKKTLYGFEFEDGAALLTDWQTDKAVEVSFLLTTFTELYDQAGILLYHGPEQWIKAGIEINDGIPQLSAVVTDGYSDWSLTAVPEWNGEEVTIRASVMKDAVIIRARTEQHAWRTIRVARFPYLSGNQAGPFTCSPTRDGLEVTFTRWAFAEQDRDLHTDPPVE</sequence>
<protein>
    <submittedName>
        <fullName evidence="1">DUF1349 domain-containing protein</fullName>
    </submittedName>
</protein>